<reference evidence="2" key="1">
    <citation type="submission" date="2023-03" db="EMBL/GenBank/DDBJ databases">
        <title>Massive genome expansion in bonnet fungi (Mycena s.s.) driven by repeated elements and novel gene families across ecological guilds.</title>
        <authorList>
            <consortium name="Lawrence Berkeley National Laboratory"/>
            <person name="Harder C.B."/>
            <person name="Miyauchi S."/>
            <person name="Viragh M."/>
            <person name="Kuo A."/>
            <person name="Thoen E."/>
            <person name="Andreopoulos B."/>
            <person name="Lu D."/>
            <person name="Skrede I."/>
            <person name="Drula E."/>
            <person name="Henrissat B."/>
            <person name="Morin E."/>
            <person name="Kohler A."/>
            <person name="Barry K."/>
            <person name="LaButti K."/>
            <person name="Morin E."/>
            <person name="Salamov A."/>
            <person name="Lipzen A."/>
            <person name="Mereny Z."/>
            <person name="Hegedus B."/>
            <person name="Baldrian P."/>
            <person name="Stursova M."/>
            <person name="Weitz H."/>
            <person name="Taylor A."/>
            <person name="Grigoriev I.V."/>
            <person name="Nagy L.G."/>
            <person name="Martin F."/>
            <person name="Kauserud H."/>
        </authorList>
    </citation>
    <scope>NUCLEOTIDE SEQUENCE</scope>
    <source>
        <strain evidence="2">CBHHK067</strain>
    </source>
</reference>
<keyword evidence="3" id="KW-1185">Reference proteome</keyword>
<gene>
    <name evidence="2" type="ORF">B0H17DRAFT_1150892</name>
</gene>
<name>A0AAD7BP31_MYCRO</name>
<proteinExistence type="predicted"/>
<dbReference type="EMBL" id="JARKIE010000571">
    <property type="protein sequence ID" value="KAJ7626763.1"/>
    <property type="molecule type" value="Genomic_DNA"/>
</dbReference>
<evidence type="ECO:0000313" key="2">
    <source>
        <dbReference type="EMBL" id="KAJ7626763.1"/>
    </source>
</evidence>
<evidence type="ECO:0000313" key="3">
    <source>
        <dbReference type="Proteomes" id="UP001221757"/>
    </source>
</evidence>
<evidence type="ECO:0000256" key="1">
    <source>
        <dbReference type="SAM" id="MobiDB-lite"/>
    </source>
</evidence>
<dbReference type="AlphaFoldDB" id="A0AAD7BP31"/>
<feature type="region of interest" description="Disordered" evidence="1">
    <location>
        <begin position="120"/>
        <end position="151"/>
    </location>
</feature>
<protein>
    <submittedName>
        <fullName evidence="2">Uncharacterized protein</fullName>
    </submittedName>
</protein>
<feature type="region of interest" description="Disordered" evidence="1">
    <location>
        <begin position="1"/>
        <end position="31"/>
    </location>
</feature>
<dbReference type="Proteomes" id="UP001221757">
    <property type="component" value="Unassembled WGS sequence"/>
</dbReference>
<feature type="compositionally biased region" description="Polar residues" evidence="1">
    <location>
        <begin position="138"/>
        <end position="151"/>
    </location>
</feature>
<feature type="compositionally biased region" description="Basic and acidic residues" evidence="1">
    <location>
        <begin position="1"/>
        <end position="10"/>
    </location>
</feature>
<comment type="caution">
    <text evidence="2">The sequence shown here is derived from an EMBL/GenBank/DDBJ whole genome shotgun (WGS) entry which is preliminary data.</text>
</comment>
<accession>A0AAD7BP31</accession>
<organism evidence="2 3">
    <name type="scientific">Mycena rosella</name>
    <name type="common">Pink bonnet</name>
    <name type="synonym">Agaricus rosellus</name>
    <dbReference type="NCBI Taxonomy" id="1033263"/>
    <lineage>
        <taxon>Eukaryota</taxon>
        <taxon>Fungi</taxon>
        <taxon>Dikarya</taxon>
        <taxon>Basidiomycota</taxon>
        <taxon>Agaricomycotina</taxon>
        <taxon>Agaricomycetes</taxon>
        <taxon>Agaricomycetidae</taxon>
        <taxon>Agaricales</taxon>
        <taxon>Marasmiineae</taxon>
        <taxon>Mycenaceae</taxon>
        <taxon>Mycena</taxon>
    </lineage>
</organism>
<sequence>MDIDARRRDGWGQTRTWSKGRLNAVKKPRQPRTPRIFLPIVTAPLPSPPAAPPFPPPSITEGDLETYVKPLILNGWAISPIAADTVDPSSPLKGQPPLNHIYNSHDYSSARDFFRYRPDPRTTTQRCRRAPNEAESGFQYSVTAPDQQAASTPRKYGISHADVRFAIEAEASPVVTAPSQRLTSGFAEEFLRNVKGTWKKAEAEFMKNWAGKGDNTGFPRTAPTTMEQSLPFSRRLLLSSHCKTHFDRLRVFSRRETVGVPRNLTHFLRLQPVRPALVPPTLHNLRAMSNNVHVSARCAPSGPAVRRLPGAGPPAPRSGYAFASLSRDPCQTILTLRNWPADVAA</sequence>